<name>A0AAN9MDH6_CANGL</name>
<keyword evidence="2" id="KW-1185">Reference proteome</keyword>
<dbReference type="EMBL" id="JAYMYQ010000002">
    <property type="protein sequence ID" value="KAK7349927.1"/>
    <property type="molecule type" value="Genomic_DNA"/>
</dbReference>
<accession>A0AAN9MDH6</accession>
<evidence type="ECO:0000313" key="1">
    <source>
        <dbReference type="EMBL" id="KAK7349927.1"/>
    </source>
</evidence>
<protein>
    <submittedName>
        <fullName evidence="1">Uncharacterized protein</fullName>
    </submittedName>
</protein>
<evidence type="ECO:0000313" key="2">
    <source>
        <dbReference type="Proteomes" id="UP001367508"/>
    </source>
</evidence>
<sequence length="501" mass="56714">MSEQWFSQVLRLGNALDGDMKLGSEGAARGCALACSLVFRGGLAALFSLTRRKDPYSDLTIKAKVYTILVLDQLPFQLTNKKKRTPPYSIGVTKQISIPSGWSQGGYLRWIDFIEEGYWKVRIAEGDEPKTTSVTRYGMTRSTRVLSHQIMITGKTRTGGSSVLELFFLLTSCPITTPVACLIPYTIGFTLASYSIAIDLKSPTTNSMAIYSSSDFEPYECASSSLWVGYLNYWIHLRENTLLSGSLLLRQTFITFGTHVDIAFESWSYTEAKSIATESSSTVSFEEPYHIDLFLPMREEKQYKGILWLTPTAKHILEQGMDSAYPAVTQNIGRLEDVNSLTIRERNRVSIERIDEPDRMKLEINSSIPKIVRNLGKTFMGKNKVPDQEPKVKFTRQSKCSLHNVRNESVFAPEVRLLIFDHIGTEDQDFILKQDKGKLKLKLRKLGIAALRLMKEKLLFFLKTFAGHILAIPSQKKKASLLPWAHLYYEKQRALCNGTEH</sequence>
<gene>
    <name evidence="1" type="ORF">VNO77_07827</name>
</gene>
<proteinExistence type="predicted"/>
<dbReference type="AlphaFoldDB" id="A0AAN9MDH6"/>
<organism evidence="1 2">
    <name type="scientific">Canavalia gladiata</name>
    <name type="common">Sword bean</name>
    <name type="synonym">Dolichos gladiatus</name>
    <dbReference type="NCBI Taxonomy" id="3824"/>
    <lineage>
        <taxon>Eukaryota</taxon>
        <taxon>Viridiplantae</taxon>
        <taxon>Streptophyta</taxon>
        <taxon>Embryophyta</taxon>
        <taxon>Tracheophyta</taxon>
        <taxon>Spermatophyta</taxon>
        <taxon>Magnoliopsida</taxon>
        <taxon>eudicotyledons</taxon>
        <taxon>Gunneridae</taxon>
        <taxon>Pentapetalae</taxon>
        <taxon>rosids</taxon>
        <taxon>fabids</taxon>
        <taxon>Fabales</taxon>
        <taxon>Fabaceae</taxon>
        <taxon>Papilionoideae</taxon>
        <taxon>50 kb inversion clade</taxon>
        <taxon>NPAAA clade</taxon>
        <taxon>indigoferoid/millettioid clade</taxon>
        <taxon>Phaseoleae</taxon>
        <taxon>Canavalia</taxon>
    </lineage>
</organism>
<reference evidence="1 2" key="1">
    <citation type="submission" date="2024-01" db="EMBL/GenBank/DDBJ databases">
        <title>The genomes of 5 underutilized Papilionoideae crops provide insights into root nodulation and disease resistanc.</title>
        <authorList>
            <person name="Jiang F."/>
        </authorList>
    </citation>
    <scope>NUCLEOTIDE SEQUENCE [LARGE SCALE GENOMIC DNA]</scope>
    <source>
        <strain evidence="1">LVBAO_FW01</strain>
        <tissue evidence="1">Leaves</tissue>
    </source>
</reference>
<comment type="caution">
    <text evidence="1">The sequence shown here is derived from an EMBL/GenBank/DDBJ whole genome shotgun (WGS) entry which is preliminary data.</text>
</comment>
<dbReference type="Proteomes" id="UP001367508">
    <property type="component" value="Unassembled WGS sequence"/>
</dbReference>